<dbReference type="EMBL" id="PKLF01000005">
    <property type="protein sequence ID" value="MBE8612241.1"/>
    <property type="molecule type" value="Genomic_DNA"/>
</dbReference>
<dbReference type="InterPro" id="IPR014795">
    <property type="entry name" value="TacA_1-like"/>
</dbReference>
<comment type="similarity">
    <text evidence="6">Belongs to the TacA antitoxin family.</text>
</comment>
<evidence type="ECO:0000313" key="8">
    <source>
        <dbReference type="EMBL" id="MBE8612241.1"/>
    </source>
</evidence>
<evidence type="ECO:0000313" key="10">
    <source>
        <dbReference type="Proteomes" id="UP000650477"/>
    </source>
</evidence>
<dbReference type="Proteomes" id="UP001182247">
    <property type="component" value="Unassembled WGS sequence"/>
</dbReference>
<dbReference type="PANTHER" id="PTHR35401:SF1">
    <property type="entry name" value="CYTOPLASMIC PROTEIN"/>
    <property type="match status" value="1"/>
</dbReference>
<dbReference type="Gene3D" id="1.20.5.780">
    <property type="entry name" value="Single helix bin"/>
    <property type="match status" value="1"/>
</dbReference>
<keyword evidence="5" id="KW-0804">Transcription</keyword>
<dbReference type="PANTHER" id="PTHR35401">
    <property type="entry name" value="COPG FAMILY HELIX-TURN-HELIX PROTEIN-RELATED-RELATED"/>
    <property type="match status" value="1"/>
</dbReference>
<dbReference type="InterPro" id="IPR010985">
    <property type="entry name" value="Ribbon_hlx_hlx"/>
</dbReference>
<dbReference type="AlphaFoldDB" id="A0A2C5TPW0"/>
<dbReference type="EMBL" id="DACSWI010000005">
    <property type="protein sequence ID" value="HAT3809172.1"/>
    <property type="molecule type" value="Genomic_DNA"/>
</dbReference>
<evidence type="ECO:0000313" key="9">
    <source>
        <dbReference type="EMBL" id="MDS0899180.1"/>
    </source>
</evidence>
<dbReference type="SUPFAM" id="SSF47598">
    <property type="entry name" value="Ribbon-helix-helix"/>
    <property type="match status" value="1"/>
</dbReference>
<dbReference type="GO" id="GO:0003677">
    <property type="term" value="F:DNA binding"/>
    <property type="evidence" value="ECO:0007669"/>
    <property type="project" value="UniProtKB-KW"/>
</dbReference>
<evidence type="ECO:0000256" key="3">
    <source>
        <dbReference type="ARBA" id="ARBA00023015"/>
    </source>
</evidence>
<accession>A0A2C5TPW0</accession>
<comment type="caution">
    <text evidence="8">The sequence shown here is derived from an EMBL/GenBank/DDBJ whole genome shotgun (WGS) entry which is preliminary data.</text>
</comment>
<evidence type="ECO:0000256" key="2">
    <source>
        <dbReference type="ARBA" id="ARBA00022649"/>
    </source>
</evidence>
<keyword evidence="1" id="KW-0678">Repressor</keyword>
<dbReference type="Pfam" id="PF08681">
    <property type="entry name" value="TacA1"/>
    <property type="match status" value="1"/>
</dbReference>
<dbReference type="Proteomes" id="UP000865968">
    <property type="component" value="Unassembled WGS sequence"/>
</dbReference>
<evidence type="ECO:0000256" key="6">
    <source>
        <dbReference type="ARBA" id="ARBA00049988"/>
    </source>
</evidence>
<dbReference type="GeneID" id="93362105"/>
<name>A0A2C5TPW0_MORMO</name>
<dbReference type="GO" id="GO:0006355">
    <property type="term" value="P:regulation of DNA-templated transcription"/>
    <property type="evidence" value="ECO:0007669"/>
    <property type="project" value="InterPro"/>
</dbReference>
<reference evidence="7" key="2">
    <citation type="journal article" date="2018" name="Genome Biol.">
        <title>SKESA: strategic k-mer extension for scrupulous assemblies.</title>
        <authorList>
            <person name="Souvorov A."/>
            <person name="Agarwala R."/>
            <person name="Lipman D.J."/>
        </authorList>
    </citation>
    <scope>NUCLEOTIDE SEQUENCE</scope>
    <source>
        <strain evidence="7">Morganella morganii ARLG-3209</strain>
    </source>
</reference>
<gene>
    <name evidence="8" type="ORF">CYG68_07385</name>
    <name evidence="7" type="ORF">I8608_002028</name>
    <name evidence="9" type="ORF">OSC06_14495</name>
</gene>
<evidence type="ECO:0000256" key="5">
    <source>
        <dbReference type="ARBA" id="ARBA00023163"/>
    </source>
</evidence>
<dbReference type="RefSeq" id="WP_004236533.1">
    <property type="nucleotide sequence ID" value="NZ_ABGYJJ040000001.1"/>
</dbReference>
<keyword evidence="4" id="KW-0238">DNA-binding</keyword>
<evidence type="ECO:0000313" key="7">
    <source>
        <dbReference type="EMBL" id="HAT3809172.1"/>
    </source>
</evidence>
<proteinExistence type="inferred from homology"/>
<protein>
    <submittedName>
        <fullName evidence="8">DUF1778 domain-containing protein</fullName>
    </submittedName>
</protein>
<keyword evidence="3" id="KW-0805">Transcription regulation</keyword>
<reference evidence="8" key="1">
    <citation type="submission" date="2017-12" db="EMBL/GenBank/DDBJ databases">
        <title>Genome sequencing and analysis.</title>
        <authorList>
            <person name="Huang Y.-T."/>
        </authorList>
    </citation>
    <scope>NUCLEOTIDE SEQUENCE</scope>
    <source>
        <strain evidence="8">VGH116</strain>
    </source>
</reference>
<dbReference type="Proteomes" id="UP000650477">
    <property type="component" value="Unassembled WGS sequence"/>
</dbReference>
<reference evidence="7" key="3">
    <citation type="submission" date="2020-10" db="EMBL/GenBank/DDBJ databases">
        <authorList>
            <consortium name="NCBI Pathogen Detection Project"/>
        </authorList>
    </citation>
    <scope>NUCLEOTIDE SEQUENCE</scope>
    <source>
        <strain evidence="7">Morganella morganii ARLG-3209</strain>
    </source>
</reference>
<keyword evidence="2" id="KW-1277">Toxin-antitoxin system</keyword>
<reference evidence="9" key="4">
    <citation type="submission" date="2023-02" db="EMBL/GenBank/DDBJ databases">
        <title>Detection, antimicrobial susceptibility and genomic characterization of NDM-producing species of Morganellaceae, Yersiniaceae, and Enterobacteriaceae other than Klebsiella.</title>
        <authorList>
            <person name="Camargo C.H."/>
            <person name="Sacchi C.T."/>
            <person name="Campos K.R."/>
        </authorList>
    </citation>
    <scope>NUCLEOTIDE SEQUENCE</scope>
    <source>
        <strain evidence="9">1189_21</strain>
    </source>
</reference>
<evidence type="ECO:0000256" key="1">
    <source>
        <dbReference type="ARBA" id="ARBA00022491"/>
    </source>
</evidence>
<sequence length="102" mass="11499">MTKHTDEQHPVSGVNITRSTLNLRIKPEDKILIDRAAHAAGKNRTEFVLEAARRAAEETLADLRVIDVSTDVYQQFITRLDMAPQSGEALKKTMLTKAPWEK</sequence>
<organism evidence="8 10">
    <name type="scientific">Morganella morganii</name>
    <name type="common">Proteus morganii</name>
    <dbReference type="NCBI Taxonomy" id="582"/>
    <lineage>
        <taxon>Bacteria</taxon>
        <taxon>Pseudomonadati</taxon>
        <taxon>Pseudomonadota</taxon>
        <taxon>Gammaproteobacteria</taxon>
        <taxon>Enterobacterales</taxon>
        <taxon>Morganellaceae</taxon>
        <taxon>Morganella</taxon>
    </lineage>
</organism>
<dbReference type="EMBL" id="JAPKIY010000025">
    <property type="protein sequence ID" value="MDS0899180.1"/>
    <property type="molecule type" value="Genomic_DNA"/>
</dbReference>
<evidence type="ECO:0000256" key="4">
    <source>
        <dbReference type="ARBA" id="ARBA00023125"/>
    </source>
</evidence>